<gene>
    <name evidence="2" type="ORF">NBR_LOCUS14969</name>
</gene>
<feature type="region of interest" description="Disordered" evidence="1">
    <location>
        <begin position="1"/>
        <end position="32"/>
    </location>
</feature>
<reference evidence="4" key="1">
    <citation type="submission" date="2017-02" db="UniProtKB">
        <authorList>
            <consortium name="WormBaseParasite"/>
        </authorList>
    </citation>
    <scope>IDENTIFICATION</scope>
</reference>
<organism evidence="4">
    <name type="scientific">Nippostrongylus brasiliensis</name>
    <name type="common">Rat hookworm</name>
    <dbReference type="NCBI Taxonomy" id="27835"/>
    <lineage>
        <taxon>Eukaryota</taxon>
        <taxon>Metazoa</taxon>
        <taxon>Ecdysozoa</taxon>
        <taxon>Nematoda</taxon>
        <taxon>Chromadorea</taxon>
        <taxon>Rhabditida</taxon>
        <taxon>Rhabditina</taxon>
        <taxon>Rhabditomorpha</taxon>
        <taxon>Strongyloidea</taxon>
        <taxon>Heligmosomidae</taxon>
        <taxon>Nippostrongylus</taxon>
    </lineage>
</organism>
<accession>A0A0N4YE70</accession>
<sequence length="243" mass="26243">MSGVSSIFPEDSASNVERRITPHHDGDILPKTYGADKDVLNRQRSRFMTSHILPEMGEMSRSLAVTEGVRRLLEVRGVVQGHVALVSAQYQGPDNVRAVKGHDNVNSGEVNLRVHVEPAAWNVEERRSPAILTMLASVCRCIHATTYSAAAPDRLAGIRRLCSPLFVSSPTSALSTSHSASAGDFLAAADAAVTSPSKDYPSGTFRETRSGRSRCSCGVAFWCVRQRETLTSTGAPCTIVYAR</sequence>
<evidence type="ECO:0000256" key="1">
    <source>
        <dbReference type="SAM" id="MobiDB-lite"/>
    </source>
</evidence>
<name>A0A0N4YE70_NIPBR</name>
<evidence type="ECO:0000313" key="2">
    <source>
        <dbReference type="EMBL" id="VDL78563.1"/>
    </source>
</evidence>
<dbReference type="WBParaSite" id="NBR_0001496801-mRNA-1">
    <property type="protein sequence ID" value="NBR_0001496801-mRNA-1"/>
    <property type="gene ID" value="NBR_0001496801"/>
</dbReference>
<dbReference type="EMBL" id="UYSL01021554">
    <property type="protein sequence ID" value="VDL78563.1"/>
    <property type="molecule type" value="Genomic_DNA"/>
</dbReference>
<proteinExistence type="predicted"/>
<evidence type="ECO:0000313" key="4">
    <source>
        <dbReference type="WBParaSite" id="NBR_0001496801-mRNA-1"/>
    </source>
</evidence>
<dbReference type="AlphaFoldDB" id="A0A0N4YE70"/>
<evidence type="ECO:0000313" key="3">
    <source>
        <dbReference type="Proteomes" id="UP000271162"/>
    </source>
</evidence>
<feature type="compositionally biased region" description="Basic and acidic residues" evidence="1">
    <location>
        <begin position="16"/>
        <end position="32"/>
    </location>
</feature>
<reference evidence="2 3" key="2">
    <citation type="submission" date="2018-11" db="EMBL/GenBank/DDBJ databases">
        <authorList>
            <consortium name="Pathogen Informatics"/>
        </authorList>
    </citation>
    <scope>NUCLEOTIDE SEQUENCE [LARGE SCALE GENOMIC DNA]</scope>
</reference>
<protein>
    <submittedName>
        <fullName evidence="2 4">Uncharacterized protein</fullName>
    </submittedName>
</protein>
<keyword evidence="3" id="KW-1185">Reference proteome</keyword>
<dbReference type="Proteomes" id="UP000271162">
    <property type="component" value="Unassembled WGS sequence"/>
</dbReference>